<name>A0A0D3GXM9_9ORYZ</name>
<dbReference type="Gene3D" id="2.60.210.10">
    <property type="entry name" value="Apoptosis, Tumor Necrosis Factor Receptor Associated Protein 2, Chain A"/>
    <property type="match status" value="1"/>
</dbReference>
<dbReference type="SUPFAM" id="SSF54695">
    <property type="entry name" value="POZ domain"/>
    <property type="match status" value="1"/>
</dbReference>
<dbReference type="InterPro" id="IPR045005">
    <property type="entry name" value="BPM1-6"/>
</dbReference>
<dbReference type="PaxDb" id="65489-OBART08G06690.1"/>
<reference evidence="4" key="1">
    <citation type="journal article" date="2009" name="Rice">
        <title>De Novo Next Generation Sequencing of Plant Genomes.</title>
        <authorList>
            <person name="Rounsley S."/>
            <person name="Marri P.R."/>
            <person name="Yu Y."/>
            <person name="He R."/>
            <person name="Sisneros N."/>
            <person name="Goicoechea J.L."/>
            <person name="Lee S.J."/>
            <person name="Angelova A."/>
            <person name="Kudrna D."/>
            <person name="Luo M."/>
            <person name="Affourtit J."/>
            <person name="Desany B."/>
            <person name="Knight J."/>
            <person name="Niazi F."/>
            <person name="Egholm M."/>
            <person name="Wing R.A."/>
        </authorList>
    </citation>
    <scope>NUCLEOTIDE SEQUENCE [LARGE SCALE GENOMIC DNA]</scope>
    <source>
        <strain evidence="4">cv. IRGC 105608</strain>
    </source>
</reference>
<comment type="pathway">
    <text evidence="1">Protein modification; protein ubiquitination.</text>
</comment>
<accession>A0A0D3GXM9</accession>
<dbReference type="InterPro" id="IPR056423">
    <property type="entry name" value="BACK_BPM_SPOP"/>
</dbReference>
<dbReference type="SMART" id="SM00225">
    <property type="entry name" value="BTB"/>
    <property type="match status" value="1"/>
</dbReference>
<evidence type="ECO:0000256" key="1">
    <source>
        <dbReference type="ARBA" id="ARBA00004906"/>
    </source>
</evidence>
<dbReference type="Pfam" id="PF24570">
    <property type="entry name" value="BACK_BPM_SPOP"/>
    <property type="match status" value="2"/>
</dbReference>
<dbReference type="InterPro" id="IPR011333">
    <property type="entry name" value="SKP1/BTB/POZ_sf"/>
</dbReference>
<dbReference type="STRING" id="65489.A0A0D3GXM9"/>
<organism evidence="4">
    <name type="scientific">Oryza barthii</name>
    <dbReference type="NCBI Taxonomy" id="65489"/>
    <lineage>
        <taxon>Eukaryota</taxon>
        <taxon>Viridiplantae</taxon>
        <taxon>Streptophyta</taxon>
        <taxon>Embryophyta</taxon>
        <taxon>Tracheophyta</taxon>
        <taxon>Spermatophyta</taxon>
        <taxon>Magnoliopsida</taxon>
        <taxon>Liliopsida</taxon>
        <taxon>Poales</taxon>
        <taxon>Poaceae</taxon>
        <taxon>BOP clade</taxon>
        <taxon>Oryzoideae</taxon>
        <taxon>Oryzeae</taxon>
        <taxon>Oryzinae</taxon>
        <taxon>Oryza</taxon>
    </lineage>
</organism>
<dbReference type="HOGENOM" id="CLU_039565_0_0_1"/>
<dbReference type="GO" id="GO:0016567">
    <property type="term" value="P:protein ubiquitination"/>
    <property type="evidence" value="ECO:0007669"/>
    <property type="project" value="InterPro"/>
</dbReference>
<dbReference type="InterPro" id="IPR000210">
    <property type="entry name" value="BTB/POZ_dom"/>
</dbReference>
<dbReference type="PROSITE" id="PS50097">
    <property type="entry name" value="BTB"/>
    <property type="match status" value="1"/>
</dbReference>
<dbReference type="PANTHER" id="PTHR26379">
    <property type="entry name" value="BTB/POZ AND MATH DOMAIN-CONTAINING PROTEIN 1"/>
    <property type="match status" value="1"/>
</dbReference>
<sequence>MDYFTGTGTIVVSDDSLYAAFGYSDPFGFAPRARPPIRSLPFAAGGYQWCLWFHPTTFAGFFGFGVELLTAGAKARASFEFGPVDAASHNVIVRMPPFLFDHPHHPMVIMVWPKAMLAEEATLFVRDHAVVFRVDVTVVPDEPLPPDAGVGDDDVLPPSDMLAQLGNFYDTKEGADVTFSVDGELFAAHRVILAMRSPVFRAAVYGEMRESGRGGGPIAIDDMRPDVFDALLRYIYTDALPAAADDDDMEATWSDLLVAADRYGVERLKLICERALRGRLDAGNVADMLVLADRQHCETLKDACIEFMATSGKMEEVKASQGYVQLRTSCPLLLVEMVADRETGAKDQIGVYLELITKGTKARASYKLRLLNHVTACSCLWYTCPLKIYDSIDDNKSFTWGTKKFADRSKLEVASEYLQDVRLVIECDVTPLVRIEAVAEIIRSPSSPWSQLSEDIGKLLEMETGRSRRELQGRRSTLNTIDRVASTIRRANEREEKYLGEEERKELIKHLLITVDRYAVEGLKTMLEDGLCKVLSLGNVKEMFALTDQHDCSILKDVCFEFITSSSVHGLGDVALSEGYESLRESCLAAIVDALQRVQ</sequence>
<dbReference type="EnsemblPlants" id="OBART08G06690.1">
    <property type="protein sequence ID" value="OBART08G06690.1"/>
    <property type="gene ID" value="OBART08G06690"/>
</dbReference>
<evidence type="ECO:0000259" key="3">
    <source>
        <dbReference type="PROSITE" id="PS50097"/>
    </source>
</evidence>
<dbReference type="Gramene" id="OBART08G06690.1">
    <property type="protein sequence ID" value="OBART08G06690.1"/>
    <property type="gene ID" value="OBART08G06690"/>
</dbReference>
<dbReference type="Gene3D" id="6.10.250.3030">
    <property type="match status" value="1"/>
</dbReference>
<dbReference type="Gene3D" id="3.30.710.10">
    <property type="entry name" value="Potassium Channel Kv1.1, Chain A"/>
    <property type="match status" value="1"/>
</dbReference>
<keyword evidence="5" id="KW-1185">Reference proteome</keyword>
<reference evidence="4" key="2">
    <citation type="submission" date="2015-03" db="UniProtKB">
        <authorList>
            <consortium name="EnsemblPlants"/>
        </authorList>
    </citation>
    <scope>IDENTIFICATION</scope>
</reference>
<dbReference type="Gene3D" id="1.25.40.420">
    <property type="match status" value="1"/>
</dbReference>
<protein>
    <recommendedName>
        <fullName evidence="3">BTB domain-containing protein</fullName>
    </recommendedName>
</protein>
<evidence type="ECO:0000313" key="5">
    <source>
        <dbReference type="Proteomes" id="UP000026960"/>
    </source>
</evidence>
<dbReference type="SUPFAM" id="SSF49599">
    <property type="entry name" value="TRAF domain-like"/>
    <property type="match status" value="2"/>
</dbReference>
<dbReference type="InterPro" id="IPR008974">
    <property type="entry name" value="TRAF-like"/>
</dbReference>
<proteinExistence type="inferred from homology"/>
<dbReference type="CDD" id="cd00121">
    <property type="entry name" value="MATH"/>
    <property type="match status" value="2"/>
</dbReference>
<dbReference type="eggNOG" id="KOG1987">
    <property type="taxonomic scope" value="Eukaryota"/>
</dbReference>
<dbReference type="InterPro" id="IPR002083">
    <property type="entry name" value="MATH/TRAF_dom"/>
</dbReference>
<dbReference type="Proteomes" id="UP000026960">
    <property type="component" value="Chromosome 8"/>
</dbReference>
<dbReference type="AlphaFoldDB" id="A0A0D3GXM9"/>
<dbReference type="PANTHER" id="PTHR26379:SF438">
    <property type="entry name" value="OS08G0128700 PROTEIN"/>
    <property type="match status" value="1"/>
</dbReference>
<feature type="domain" description="BTB" evidence="3">
    <location>
        <begin position="175"/>
        <end position="244"/>
    </location>
</feature>
<dbReference type="Pfam" id="PF00651">
    <property type="entry name" value="BTB"/>
    <property type="match status" value="1"/>
</dbReference>
<comment type="similarity">
    <text evidence="2">Belongs to the Tdpoz family.</text>
</comment>
<evidence type="ECO:0000256" key="2">
    <source>
        <dbReference type="ARBA" id="ARBA00010846"/>
    </source>
</evidence>
<evidence type="ECO:0000313" key="4">
    <source>
        <dbReference type="EnsemblPlants" id="OBART08G06690.1"/>
    </source>
</evidence>